<evidence type="ECO:0000256" key="7">
    <source>
        <dbReference type="ARBA" id="ARBA00023004"/>
    </source>
</evidence>
<dbReference type="PANTHER" id="PTHR24305:SF166">
    <property type="entry name" value="CYTOCHROME P450 12A4, MITOCHONDRIAL-RELATED"/>
    <property type="match status" value="1"/>
</dbReference>
<dbReference type="SUPFAM" id="SSF48264">
    <property type="entry name" value="Cytochrome P450"/>
    <property type="match status" value="1"/>
</dbReference>
<protein>
    <recommendedName>
        <fullName evidence="12">Cytochrome P450</fullName>
    </recommendedName>
</protein>
<dbReference type="InterPro" id="IPR050121">
    <property type="entry name" value="Cytochrome_P450_monoxygenase"/>
</dbReference>
<name>A0A0C9U035_SPHS4</name>
<keyword evidence="11" id="KW-1185">Reference proteome</keyword>
<dbReference type="PRINTS" id="PR00463">
    <property type="entry name" value="EP450I"/>
</dbReference>
<keyword evidence="4 9" id="KW-0349">Heme</keyword>
<dbReference type="OrthoDB" id="3203564at2759"/>
<dbReference type="InterPro" id="IPR036396">
    <property type="entry name" value="Cyt_P450_sf"/>
</dbReference>
<evidence type="ECO:0008006" key="12">
    <source>
        <dbReference type="Google" id="ProtNLM"/>
    </source>
</evidence>
<evidence type="ECO:0000256" key="3">
    <source>
        <dbReference type="ARBA" id="ARBA00010617"/>
    </source>
</evidence>
<sequence length="246" mass="27384">MRGQIGKEPTLFHVIVKLKAFLGHDSVAVTFAIFLNDIAQNPEVQERLRQEISNKQAEIGGDDATFTPYDYESMPYLNAVLKESMRLNPILSESYRTNRADDVLPLSEPIQGTDGKVYNELTVSKGTIVVVDVTSTNRRKDLWGEDADQFNPERWLKEGEKAVPLAKAPGVVFGAMLSFMAGNRTCPGWRIAVLELQIFICDIMQDFRIKPVEGVSIEREFHVVGIPKVAGKPVKGGEVPIILEVL</sequence>
<dbReference type="PANTHER" id="PTHR24305">
    <property type="entry name" value="CYTOCHROME P450"/>
    <property type="match status" value="1"/>
</dbReference>
<comment type="similarity">
    <text evidence="3">Belongs to the cytochrome P450 family.</text>
</comment>
<evidence type="ECO:0000313" key="11">
    <source>
        <dbReference type="Proteomes" id="UP000054279"/>
    </source>
</evidence>
<dbReference type="GO" id="GO:0016705">
    <property type="term" value="F:oxidoreductase activity, acting on paired donors, with incorporation or reduction of molecular oxygen"/>
    <property type="evidence" value="ECO:0007669"/>
    <property type="project" value="InterPro"/>
</dbReference>
<dbReference type="AlphaFoldDB" id="A0A0C9U035"/>
<evidence type="ECO:0000313" key="10">
    <source>
        <dbReference type="EMBL" id="KIJ36043.1"/>
    </source>
</evidence>
<dbReference type="InterPro" id="IPR001128">
    <property type="entry name" value="Cyt_P450"/>
</dbReference>
<feature type="binding site" description="axial binding residue" evidence="9">
    <location>
        <position position="186"/>
    </location>
    <ligand>
        <name>heme</name>
        <dbReference type="ChEBI" id="CHEBI:30413"/>
    </ligand>
    <ligandPart>
        <name>Fe</name>
        <dbReference type="ChEBI" id="CHEBI:18248"/>
    </ligandPart>
</feature>
<dbReference type="HOGENOM" id="CLU_001570_5_11_1"/>
<dbReference type="EMBL" id="KN837182">
    <property type="protein sequence ID" value="KIJ36043.1"/>
    <property type="molecule type" value="Genomic_DNA"/>
</dbReference>
<dbReference type="GO" id="GO:0004497">
    <property type="term" value="F:monooxygenase activity"/>
    <property type="evidence" value="ECO:0007669"/>
    <property type="project" value="UniProtKB-KW"/>
</dbReference>
<evidence type="ECO:0000256" key="4">
    <source>
        <dbReference type="ARBA" id="ARBA00022617"/>
    </source>
</evidence>
<evidence type="ECO:0000256" key="9">
    <source>
        <dbReference type="PIRSR" id="PIRSR602401-1"/>
    </source>
</evidence>
<evidence type="ECO:0000256" key="8">
    <source>
        <dbReference type="ARBA" id="ARBA00023033"/>
    </source>
</evidence>
<organism evidence="10 11">
    <name type="scientific">Sphaerobolus stellatus (strain SS14)</name>
    <dbReference type="NCBI Taxonomy" id="990650"/>
    <lineage>
        <taxon>Eukaryota</taxon>
        <taxon>Fungi</taxon>
        <taxon>Dikarya</taxon>
        <taxon>Basidiomycota</taxon>
        <taxon>Agaricomycotina</taxon>
        <taxon>Agaricomycetes</taxon>
        <taxon>Phallomycetidae</taxon>
        <taxon>Geastrales</taxon>
        <taxon>Sphaerobolaceae</taxon>
        <taxon>Sphaerobolus</taxon>
    </lineage>
</organism>
<comment type="pathway">
    <text evidence="2">Secondary metabolite biosynthesis.</text>
</comment>
<keyword evidence="6" id="KW-0560">Oxidoreductase</keyword>
<gene>
    <name evidence="10" type="ORF">M422DRAFT_261592</name>
</gene>
<evidence type="ECO:0000256" key="2">
    <source>
        <dbReference type="ARBA" id="ARBA00005179"/>
    </source>
</evidence>
<evidence type="ECO:0000256" key="1">
    <source>
        <dbReference type="ARBA" id="ARBA00001971"/>
    </source>
</evidence>
<keyword evidence="8" id="KW-0503">Monooxygenase</keyword>
<dbReference type="Gene3D" id="1.10.630.10">
    <property type="entry name" value="Cytochrome P450"/>
    <property type="match status" value="1"/>
</dbReference>
<reference evidence="10 11" key="1">
    <citation type="submission" date="2014-06" db="EMBL/GenBank/DDBJ databases">
        <title>Evolutionary Origins and Diversification of the Mycorrhizal Mutualists.</title>
        <authorList>
            <consortium name="DOE Joint Genome Institute"/>
            <consortium name="Mycorrhizal Genomics Consortium"/>
            <person name="Kohler A."/>
            <person name="Kuo A."/>
            <person name="Nagy L.G."/>
            <person name="Floudas D."/>
            <person name="Copeland A."/>
            <person name="Barry K.W."/>
            <person name="Cichocki N."/>
            <person name="Veneault-Fourrey C."/>
            <person name="LaButti K."/>
            <person name="Lindquist E.A."/>
            <person name="Lipzen A."/>
            <person name="Lundell T."/>
            <person name="Morin E."/>
            <person name="Murat C."/>
            <person name="Riley R."/>
            <person name="Ohm R."/>
            <person name="Sun H."/>
            <person name="Tunlid A."/>
            <person name="Henrissat B."/>
            <person name="Grigoriev I.V."/>
            <person name="Hibbett D.S."/>
            <person name="Martin F."/>
        </authorList>
    </citation>
    <scope>NUCLEOTIDE SEQUENCE [LARGE SCALE GENOMIC DNA]</scope>
    <source>
        <strain evidence="10 11">SS14</strain>
    </source>
</reference>
<proteinExistence type="inferred from homology"/>
<dbReference type="Pfam" id="PF00067">
    <property type="entry name" value="p450"/>
    <property type="match status" value="1"/>
</dbReference>
<keyword evidence="5 9" id="KW-0479">Metal-binding</keyword>
<dbReference type="GO" id="GO:0005506">
    <property type="term" value="F:iron ion binding"/>
    <property type="evidence" value="ECO:0007669"/>
    <property type="project" value="InterPro"/>
</dbReference>
<dbReference type="GO" id="GO:0020037">
    <property type="term" value="F:heme binding"/>
    <property type="evidence" value="ECO:0007669"/>
    <property type="project" value="InterPro"/>
</dbReference>
<comment type="cofactor">
    <cofactor evidence="1 9">
        <name>heme</name>
        <dbReference type="ChEBI" id="CHEBI:30413"/>
    </cofactor>
</comment>
<evidence type="ECO:0000256" key="6">
    <source>
        <dbReference type="ARBA" id="ARBA00023002"/>
    </source>
</evidence>
<accession>A0A0C9U035</accession>
<evidence type="ECO:0000256" key="5">
    <source>
        <dbReference type="ARBA" id="ARBA00022723"/>
    </source>
</evidence>
<keyword evidence="7 9" id="KW-0408">Iron</keyword>
<dbReference type="PRINTS" id="PR00385">
    <property type="entry name" value="P450"/>
</dbReference>
<dbReference type="Proteomes" id="UP000054279">
    <property type="component" value="Unassembled WGS sequence"/>
</dbReference>
<dbReference type="InterPro" id="IPR002401">
    <property type="entry name" value="Cyt_P450_E_grp-I"/>
</dbReference>